<proteinExistence type="predicted"/>
<dbReference type="OrthoDB" id="7873442at2"/>
<reference evidence="1" key="1">
    <citation type="submission" date="2013-03" db="EMBL/GenBank/DDBJ databases">
        <title>Genome Sequence of the Profundibacterium mesophilum strain KAUST100406-0324T from Red Sea, a novel genus in the family Rhodobacteraceae.</title>
        <authorList>
            <person name="Essack M."/>
            <person name="Alam I."/>
            <person name="Lafi F."/>
            <person name="Alawi W."/>
            <person name="Kamanu F."/>
            <person name="Al-Suwailem A."/>
            <person name="Lee O.O."/>
            <person name="Xu Y."/>
            <person name="Bajic V."/>
            <person name="Qian P.-Y."/>
            <person name="Archer J."/>
        </authorList>
    </citation>
    <scope>NUCLEOTIDE SEQUENCE</scope>
    <source>
        <strain evidence="1">KAUST100406-0324</strain>
    </source>
</reference>
<name>A0A921TFT1_9RHOB</name>
<organism evidence="1 2">
    <name type="scientific">Profundibacterium mesophilum KAUST100406-0324</name>
    <dbReference type="NCBI Taxonomy" id="1037889"/>
    <lineage>
        <taxon>Bacteria</taxon>
        <taxon>Pseudomonadati</taxon>
        <taxon>Pseudomonadota</taxon>
        <taxon>Alphaproteobacteria</taxon>
        <taxon>Rhodobacterales</taxon>
        <taxon>Roseobacteraceae</taxon>
        <taxon>Profundibacterium</taxon>
    </lineage>
</organism>
<dbReference type="AlphaFoldDB" id="A0A921TFT1"/>
<evidence type="ECO:0000313" key="2">
    <source>
        <dbReference type="Proteomes" id="UP000698242"/>
    </source>
</evidence>
<protein>
    <submittedName>
        <fullName evidence="1">Uncharacterized protein</fullName>
    </submittedName>
</protein>
<gene>
    <name evidence="1" type="ORF">PMES_00926</name>
</gene>
<evidence type="ECO:0000313" key="1">
    <source>
        <dbReference type="EMBL" id="KAF0676739.1"/>
    </source>
</evidence>
<dbReference type="Proteomes" id="UP000698242">
    <property type="component" value="Unassembled WGS sequence"/>
</dbReference>
<sequence>MTDDLLTRLPAAIAQRYKAALPGLRECRAISGRFDVERLRSESVLAPAVLVSVLGLDEDAALAGPHRTVTLQMAAFVITRDRLGLSADAAAAAITHTISRITLAQTWGQPDCGAAEGLSARALVAQGYRQTKAALWALAWRQPAVLAPIAQGEAVPLTLYVSQVPQVGAAHEDDYTVVAP</sequence>
<keyword evidence="2" id="KW-1185">Reference proteome</keyword>
<dbReference type="EMBL" id="APKE01000012">
    <property type="protein sequence ID" value="KAF0676739.1"/>
    <property type="molecule type" value="Genomic_DNA"/>
</dbReference>
<accession>A0A921TFT1</accession>
<comment type="caution">
    <text evidence="1">The sequence shown here is derived from an EMBL/GenBank/DDBJ whole genome shotgun (WGS) entry which is preliminary data.</text>
</comment>
<dbReference type="RefSeq" id="WP_159964345.1">
    <property type="nucleotide sequence ID" value="NZ_APKE01000012.1"/>
</dbReference>